<dbReference type="Gene3D" id="3.30.230.20">
    <property type="entry name" value="lpxc deacetylase, domain 1"/>
    <property type="match status" value="1"/>
</dbReference>
<evidence type="ECO:0000256" key="3">
    <source>
        <dbReference type="ARBA" id="ARBA00005002"/>
    </source>
</evidence>
<dbReference type="STRING" id="595434.RISK_001610"/>
<reference evidence="13" key="1">
    <citation type="submission" date="2015-05" db="EMBL/GenBank/DDBJ databases">
        <title>Permanent draft genome of Rhodopirellula islandicus K833.</title>
        <authorList>
            <person name="Kizina J."/>
            <person name="Richter M."/>
            <person name="Glockner F.O."/>
            <person name="Harder J."/>
        </authorList>
    </citation>
    <scope>NUCLEOTIDE SEQUENCE [LARGE SCALE GENOMIC DNA]</scope>
    <source>
        <strain evidence="13">K833</strain>
    </source>
</reference>
<evidence type="ECO:0000313" key="13">
    <source>
        <dbReference type="EMBL" id="KLU06399.1"/>
    </source>
</evidence>
<evidence type="ECO:0000256" key="4">
    <source>
        <dbReference type="ARBA" id="ARBA00012745"/>
    </source>
</evidence>
<proteinExistence type="predicted"/>
<evidence type="ECO:0000256" key="7">
    <source>
        <dbReference type="ARBA" id="ARBA00022723"/>
    </source>
</evidence>
<accession>A0A0J1ELK8</accession>
<dbReference type="InterPro" id="IPR015870">
    <property type="entry name" value="UDP-acyl_N-AcGlcN_deAcase_N"/>
</dbReference>
<dbReference type="InterPro" id="IPR004463">
    <property type="entry name" value="UDP-acyl_GlcNac_deAcase"/>
</dbReference>
<comment type="caution">
    <text evidence="13">The sequence shown here is derived from an EMBL/GenBank/DDBJ whole genome shotgun (WGS) entry which is preliminary data.</text>
</comment>
<dbReference type="InterPro" id="IPR011334">
    <property type="entry name" value="UDP-acyl_GlcNac_deAcase_C"/>
</dbReference>
<keyword evidence="6" id="KW-0441">Lipid A biosynthesis</keyword>
<dbReference type="GO" id="GO:0016020">
    <property type="term" value="C:membrane"/>
    <property type="evidence" value="ECO:0007669"/>
    <property type="project" value="GOC"/>
</dbReference>
<dbReference type="UniPathway" id="UPA00359">
    <property type="reaction ID" value="UER00478"/>
</dbReference>
<dbReference type="EC" id="3.5.1.108" evidence="4 12"/>
<comment type="function">
    <text evidence="2">Catalyzes the hydrolysis of UDP-3-O-myristoyl-N-acetylglucosamine to form UDP-3-O-myristoylglucosamine and acetate, the committed step in lipid A biosynthesis.</text>
</comment>
<evidence type="ECO:0000256" key="5">
    <source>
        <dbReference type="ARBA" id="ARBA00022516"/>
    </source>
</evidence>
<dbReference type="Proteomes" id="UP000036367">
    <property type="component" value="Unassembled WGS sequence"/>
</dbReference>
<protein>
    <recommendedName>
        <fullName evidence="4 12">UDP-3-O-acyl-N-acetylglucosamine deacetylase</fullName>
        <ecNumber evidence="4 12">3.5.1.108</ecNumber>
    </recommendedName>
</protein>
<dbReference type="EMBL" id="LECT01000015">
    <property type="protein sequence ID" value="KLU06399.1"/>
    <property type="molecule type" value="Genomic_DNA"/>
</dbReference>
<dbReference type="PANTHER" id="PTHR33694:SF1">
    <property type="entry name" value="UDP-3-O-ACYL-N-ACETYLGLUCOSAMINE DEACETYLASE 1, MITOCHONDRIAL-RELATED"/>
    <property type="match status" value="1"/>
</dbReference>
<evidence type="ECO:0000256" key="12">
    <source>
        <dbReference type="NCBIfam" id="TIGR00325"/>
    </source>
</evidence>
<keyword evidence="14" id="KW-1185">Reference proteome</keyword>
<gene>
    <name evidence="13" type="ORF">RISK_001610</name>
</gene>
<evidence type="ECO:0000256" key="2">
    <source>
        <dbReference type="ARBA" id="ARBA00002923"/>
    </source>
</evidence>
<keyword evidence="9" id="KW-0862">Zinc</keyword>
<dbReference type="SUPFAM" id="SSF54211">
    <property type="entry name" value="Ribosomal protein S5 domain 2-like"/>
    <property type="match status" value="2"/>
</dbReference>
<dbReference type="InterPro" id="IPR020568">
    <property type="entry name" value="Ribosomal_Su5_D2-typ_SF"/>
</dbReference>
<comment type="catalytic activity">
    <reaction evidence="11">
        <text>a UDP-3-O-[(3R)-3-hydroxyacyl]-N-acetyl-alpha-D-glucosamine + H2O = a UDP-3-O-[(3R)-3-hydroxyacyl]-alpha-D-glucosamine + acetate</text>
        <dbReference type="Rhea" id="RHEA:67816"/>
        <dbReference type="ChEBI" id="CHEBI:15377"/>
        <dbReference type="ChEBI" id="CHEBI:30089"/>
        <dbReference type="ChEBI" id="CHEBI:137740"/>
        <dbReference type="ChEBI" id="CHEBI:173225"/>
        <dbReference type="EC" id="3.5.1.108"/>
    </reaction>
</comment>
<evidence type="ECO:0000256" key="11">
    <source>
        <dbReference type="ARBA" id="ARBA00024535"/>
    </source>
</evidence>
<evidence type="ECO:0000256" key="6">
    <source>
        <dbReference type="ARBA" id="ARBA00022556"/>
    </source>
</evidence>
<keyword evidence="8 13" id="KW-0378">Hydrolase</keyword>
<dbReference type="PANTHER" id="PTHR33694">
    <property type="entry name" value="UDP-3-O-ACYL-N-ACETYLGLUCOSAMINE DEACETYLASE 1, MITOCHONDRIAL-RELATED"/>
    <property type="match status" value="1"/>
</dbReference>
<dbReference type="NCBIfam" id="TIGR00325">
    <property type="entry name" value="lpxC"/>
    <property type="match status" value="1"/>
</dbReference>
<comment type="cofactor">
    <cofactor evidence="1">
        <name>Zn(2+)</name>
        <dbReference type="ChEBI" id="CHEBI:29105"/>
    </cofactor>
</comment>
<dbReference type="GO" id="GO:0046872">
    <property type="term" value="F:metal ion binding"/>
    <property type="evidence" value="ECO:0007669"/>
    <property type="project" value="UniProtKB-KW"/>
</dbReference>
<dbReference type="GO" id="GO:0009245">
    <property type="term" value="P:lipid A biosynthetic process"/>
    <property type="evidence" value="ECO:0007669"/>
    <property type="project" value="UniProtKB-UniRule"/>
</dbReference>
<sequence length="331" mass="35746">MTLSKNTNGAHRHSVDDNQASLACKEARSVMGIRNEHTIASNCAISGRGYWSGKDVRVTCCPAPAGTGIVLVRSDLPGEPECPANTHFATGVSFRTNLANGPAKFEMVEHLLAAFAGLEIDNCRVEISSEELPGLDGSSLPYVEALQEAGLVIQAAASQPLIIRDSFRTEHGGGYIDVSPTTQGEAAYEYHLDYGPDSAIREQSFRCVPTPHTFARQVASARTFVTADQALQLRQSGVASHVTHQDLLVISDEGPVDNEYRFRNECARHKTLDLIGDLSLAGVTLIGQFSSVRGGHQLNGMVAVRLAELAQQQQRNQRANQTIGLQQRRAA</sequence>
<dbReference type="Pfam" id="PF03331">
    <property type="entry name" value="LpxC"/>
    <property type="match status" value="1"/>
</dbReference>
<dbReference type="PATRIC" id="fig|595434.4.peg.1542"/>
<evidence type="ECO:0000313" key="14">
    <source>
        <dbReference type="Proteomes" id="UP000036367"/>
    </source>
</evidence>
<evidence type="ECO:0000256" key="10">
    <source>
        <dbReference type="ARBA" id="ARBA00023098"/>
    </source>
</evidence>
<keyword evidence="5" id="KW-0444">Lipid biosynthesis</keyword>
<dbReference type="AlphaFoldDB" id="A0A0J1ELK8"/>
<evidence type="ECO:0000256" key="8">
    <source>
        <dbReference type="ARBA" id="ARBA00022801"/>
    </source>
</evidence>
<keyword evidence="7" id="KW-0479">Metal-binding</keyword>
<evidence type="ECO:0000256" key="9">
    <source>
        <dbReference type="ARBA" id="ARBA00022833"/>
    </source>
</evidence>
<evidence type="ECO:0000256" key="1">
    <source>
        <dbReference type="ARBA" id="ARBA00001947"/>
    </source>
</evidence>
<organism evidence="13 14">
    <name type="scientific">Rhodopirellula islandica</name>
    <dbReference type="NCBI Taxonomy" id="595434"/>
    <lineage>
        <taxon>Bacteria</taxon>
        <taxon>Pseudomonadati</taxon>
        <taxon>Planctomycetota</taxon>
        <taxon>Planctomycetia</taxon>
        <taxon>Pirellulales</taxon>
        <taxon>Pirellulaceae</taxon>
        <taxon>Rhodopirellula</taxon>
    </lineage>
</organism>
<dbReference type="Gene3D" id="3.30.1700.10">
    <property type="entry name" value="lpxc deacetylase, domain 2"/>
    <property type="match status" value="1"/>
</dbReference>
<comment type="pathway">
    <text evidence="3">Glycolipid biosynthesis; lipid IV(A) biosynthesis; lipid IV(A) from (3R)-3-hydroxytetradecanoyl-[acyl-carrier-protein] and UDP-N-acetyl-alpha-D-glucosamine: step 2/6.</text>
</comment>
<dbReference type="GO" id="GO:0103117">
    <property type="term" value="F:UDP-3-O-acyl-N-acetylglucosamine deacetylase activity"/>
    <property type="evidence" value="ECO:0007669"/>
    <property type="project" value="UniProtKB-UniRule"/>
</dbReference>
<name>A0A0J1ELK8_RHOIS</name>
<keyword evidence="10" id="KW-0443">Lipid metabolism</keyword>